<organism evidence="4 5">
    <name type="scientific">Nitrososphaera gargensis (strain Ga9.2)</name>
    <dbReference type="NCBI Taxonomy" id="1237085"/>
    <lineage>
        <taxon>Archaea</taxon>
        <taxon>Nitrososphaerota</taxon>
        <taxon>Nitrososphaeria</taxon>
        <taxon>Nitrososphaerales</taxon>
        <taxon>Nitrososphaeraceae</taxon>
        <taxon>Nitrososphaera</taxon>
    </lineage>
</organism>
<dbReference type="OrthoDB" id="10722at2157"/>
<dbReference type="RefSeq" id="WP_015019389.1">
    <property type="nucleotide sequence ID" value="NC_018719.1"/>
</dbReference>
<dbReference type="STRING" id="1237085.Ngar_c19210"/>
<feature type="domain" description="VTT" evidence="3">
    <location>
        <begin position="34"/>
        <end position="142"/>
    </location>
</feature>
<feature type="transmembrane region" description="Helical" evidence="2">
    <location>
        <begin position="53"/>
        <end position="75"/>
    </location>
</feature>
<dbReference type="KEGG" id="nga:Ngar_c19210"/>
<proteinExistence type="predicted"/>
<evidence type="ECO:0000313" key="4">
    <source>
        <dbReference type="EMBL" id="AFU58853.1"/>
    </source>
</evidence>
<reference evidence="4 5" key="1">
    <citation type="journal article" date="2012" name="Environ. Microbiol.">
        <title>The genome of the ammonia-oxidizing Candidatus Nitrososphaera gargensis: insights into metabolic versatility and environmental adaptations.</title>
        <authorList>
            <person name="Spang A."/>
            <person name="Poehlein A."/>
            <person name="Offre P."/>
            <person name="Zumbragel S."/>
            <person name="Haider S."/>
            <person name="Rychlik N."/>
            <person name="Nowka B."/>
            <person name="Schmeisser C."/>
            <person name="Lebedeva E.V."/>
            <person name="Rattei T."/>
            <person name="Bohm C."/>
            <person name="Schmid M."/>
            <person name="Galushko A."/>
            <person name="Hatzenpichler R."/>
            <person name="Weinmaier T."/>
            <person name="Daniel R."/>
            <person name="Schleper C."/>
            <person name="Spieck E."/>
            <person name="Streit W."/>
            <person name="Wagner M."/>
        </authorList>
    </citation>
    <scope>NUCLEOTIDE SEQUENCE [LARGE SCALE GENOMIC DNA]</scope>
    <source>
        <strain evidence="5">Ga9.2</strain>
    </source>
</reference>
<accession>K0III1</accession>
<keyword evidence="2" id="KW-0472">Membrane</keyword>
<gene>
    <name evidence="4" type="ordered locus">Ngar_c19210</name>
</gene>
<dbReference type="HOGENOM" id="CLU_101250_0_0_2"/>
<dbReference type="InterPro" id="IPR032816">
    <property type="entry name" value="VTT_dom"/>
</dbReference>
<dbReference type="AlphaFoldDB" id="K0III1"/>
<protein>
    <submittedName>
        <fullName evidence="4">DedA family protein</fullName>
    </submittedName>
</protein>
<keyword evidence="2" id="KW-1133">Transmembrane helix</keyword>
<dbReference type="GeneID" id="13795784"/>
<dbReference type="PANTHER" id="PTHR42709:SF10">
    <property type="entry name" value="SNARE ASSOCIATED GOLGI PROTEIN"/>
    <property type="match status" value="1"/>
</dbReference>
<feature type="compositionally biased region" description="Basic and acidic residues" evidence="1">
    <location>
        <begin position="219"/>
        <end position="231"/>
    </location>
</feature>
<dbReference type="InterPro" id="IPR051311">
    <property type="entry name" value="DedA_domain"/>
</dbReference>
<feature type="transmembrane region" description="Helical" evidence="2">
    <location>
        <begin position="98"/>
        <end position="118"/>
    </location>
</feature>
<dbReference type="Proteomes" id="UP000008037">
    <property type="component" value="Chromosome"/>
</dbReference>
<dbReference type="PANTHER" id="PTHR42709">
    <property type="entry name" value="ALKALINE PHOSPHATASE LIKE PROTEIN"/>
    <property type="match status" value="1"/>
</dbReference>
<evidence type="ECO:0000313" key="5">
    <source>
        <dbReference type="Proteomes" id="UP000008037"/>
    </source>
</evidence>
<dbReference type="Pfam" id="PF09335">
    <property type="entry name" value="VTT_dom"/>
    <property type="match status" value="1"/>
</dbReference>
<keyword evidence="2" id="KW-0812">Transmembrane</keyword>
<evidence type="ECO:0000259" key="3">
    <source>
        <dbReference type="Pfam" id="PF09335"/>
    </source>
</evidence>
<dbReference type="GO" id="GO:0005886">
    <property type="term" value="C:plasma membrane"/>
    <property type="evidence" value="ECO:0007669"/>
    <property type="project" value="TreeGrafter"/>
</dbReference>
<evidence type="ECO:0000256" key="2">
    <source>
        <dbReference type="SAM" id="Phobius"/>
    </source>
</evidence>
<feature type="region of interest" description="Disordered" evidence="1">
    <location>
        <begin position="208"/>
        <end position="231"/>
    </location>
</feature>
<keyword evidence="5" id="KW-1185">Reference proteome</keyword>
<sequence length="231" mass="25932">MVTLDDLFPFDTELGYLGILIISFVASLIPFIPIPYFPLLITASFNSNFNPHLIALVSASGIVAAKTIIFFASYYGRKILSDQTKHRMRPLQKLVSRYGWFGAFIAALTPIPDDIVYIPLGLAKYNPWKFATATFAGKILMNEAIVWSSIFLGRPFVERILGETTDPTWLIVGAIASIAVVGVIIYYSLKIDWARIIGRWFPWALENGDNNNNDDDNDNNSKDDDEKKEES</sequence>
<evidence type="ECO:0000256" key="1">
    <source>
        <dbReference type="SAM" id="MobiDB-lite"/>
    </source>
</evidence>
<dbReference type="InParanoid" id="K0III1"/>
<dbReference type="BioCyc" id="CNIT1237085:G1324-1919-MONOMER"/>
<feature type="transmembrane region" description="Helical" evidence="2">
    <location>
        <begin position="14"/>
        <end position="41"/>
    </location>
</feature>
<feature type="transmembrane region" description="Helical" evidence="2">
    <location>
        <begin position="169"/>
        <end position="189"/>
    </location>
</feature>
<dbReference type="EMBL" id="CP002408">
    <property type="protein sequence ID" value="AFU58853.1"/>
    <property type="molecule type" value="Genomic_DNA"/>
</dbReference>
<name>K0III1_NITGG</name>